<dbReference type="PANTHER" id="PTHR47938:SF39">
    <property type="entry name" value="PENTACOTRIPEPTIDE-REPEAT REGION OF PRORP DOMAIN-CONTAINING PROTEIN"/>
    <property type="match status" value="1"/>
</dbReference>
<feature type="region of interest" description="Disordered" evidence="1">
    <location>
        <begin position="19"/>
        <end position="56"/>
    </location>
</feature>
<evidence type="ECO:0000313" key="2">
    <source>
        <dbReference type="EMBL" id="KAK5992306.1"/>
    </source>
</evidence>
<dbReference type="EMBL" id="JAVFKD010000012">
    <property type="protein sequence ID" value="KAK5992306.1"/>
    <property type="molecule type" value="Genomic_DNA"/>
</dbReference>
<comment type="caution">
    <text evidence="2">The sequence shown here is derived from an EMBL/GenBank/DDBJ whole genome shotgun (WGS) entry which is preliminary data.</text>
</comment>
<organism evidence="2 3">
    <name type="scientific">Cladobotryum mycophilum</name>
    <dbReference type="NCBI Taxonomy" id="491253"/>
    <lineage>
        <taxon>Eukaryota</taxon>
        <taxon>Fungi</taxon>
        <taxon>Dikarya</taxon>
        <taxon>Ascomycota</taxon>
        <taxon>Pezizomycotina</taxon>
        <taxon>Sordariomycetes</taxon>
        <taxon>Hypocreomycetidae</taxon>
        <taxon>Hypocreales</taxon>
        <taxon>Hypocreaceae</taxon>
        <taxon>Cladobotryum</taxon>
    </lineage>
</organism>
<evidence type="ECO:0000313" key="3">
    <source>
        <dbReference type="Proteomes" id="UP001338125"/>
    </source>
</evidence>
<feature type="compositionally biased region" description="Basic and acidic residues" evidence="1">
    <location>
        <begin position="23"/>
        <end position="37"/>
    </location>
</feature>
<dbReference type="Gene3D" id="1.25.40.10">
    <property type="entry name" value="Tetratricopeptide repeat domain"/>
    <property type="match status" value="2"/>
</dbReference>
<protein>
    <submittedName>
        <fullName evidence="2">Complex I intermediate-associated protein 84</fullName>
    </submittedName>
</protein>
<dbReference type="Proteomes" id="UP001338125">
    <property type="component" value="Unassembled WGS sequence"/>
</dbReference>
<proteinExistence type="predicted"/>
<sequence length="804" mass="92203">MAPELLPWIASSAQCPSSISKALEADRSNHDPVHFNHEGNPGPSPTDPSETGDRSELSTDFLKGVFKKPPREVRQPEYEPGWMHIMVWRSRMLDNVRPPPRKELFEAWRKLMQSKIRNRAPLNSTQALQCRRLLEYLAEAPKEQDVKHFSAADLSIARQILLDIEPYERSQNHLDFAKSLHAVWSSGNFTGKSRSPETQWIFLVKSMCLYGGSQEAVQELYSKWEQPEYAIYLNDKDKLLEAVARGLSREGREAELVELVTYAESHGVPYNSELQAVVVDFFAQRDRVTETQQWFNKPIEDNNSSAQAYRTIASFAIRNNLQEWATAQLLELGQTQPKKKYWDVLLQAILLAGKSLKEVDTMMSHMVDRVEKLSPDIHTINGLLRVAAEARNAALEEEILAVAAERNLAPNGETYLILLQLRLQTGNLAAAQDAYKEVKHLEPWTNESKPELYAEFRRLTNEYLIALCRQGRPDFKYISSLLESVEEEQMRLEPATVAALCLRFLENDQHFEVMDILAIYSFLYSETEREVIQNAFISFCLDSNTSTNRAWGSYQLLHQFFQDTNSDRRVKLMDAFFERKRPDMASHVFGHMRAHQSKSYHPKIDTYITCLEGFAQHPDPEGLEMVHNMLKMDTTIQPSTQLYTALMLAYTGCDRPLIALDFWQEITQSRAGPSYTSLEAVFWALEKKVGGHKKAHEIWERIERMDLEIPPSVYNAYVGAVAGSGNEKEVRGLIMKMASFVGSEPDAMTLAIAYNALPGQELQKNFQEWAKVRYGDVWEKLLKVGRRMNEYSLCQFRIKRPLKA</sequence>
<evidence type="ECO:0000256" key="1">
    <source>
        <dbReference type="SAM" id="MobiDB-lite"/>
    </source>
</evidence>
<keyword evidence="3" id="KW-1185">Reference proteome</keyword>
<gene>
    <name evidence="2" type="ORF">PT974_05707</name>
</gene>
<name>A0ABR0SJI1_9HYPO</name>
<accession>A0ABR0SJI1</accession>
<dbReference type="InterPro" id="IPR011990">
    <property type="entry name" value="TPR-like_helical_dom_sf"/>
</dbReference>
<reference evidence="2 3" key="1">
    <citation type="submission" date="2024-01" db="EMBL/GenBank/DDBJ databases">
        <title>Complete genome of Cladobotryum mycophilum ATHUM6906.</title>
        <authorList>
            <person name="Christinaki A.C."/>
            <person name="Myridakis A.I."/>
            <person name="Kouvelis V.N."/>
        </authorList>
    </citation>
    <scope>NUCLEOTIDE SEQUENCE [LARGE SCALE GENOMIC DNA]</scope>
    <source>
        <strain evidence="2 3">ATHUM6906</strain>
    </source>
</reference>
<dbReference type="PANTHER" id="PTHR47938">
    <property type="entry name" value="RESPIRATORY COMPLEX I CHAPERONE (CIA84), PUTATIVE (AFU_ORTHOLOGUE AFUA_2G06020)-RELATED"/>
    <property type="match status" value="1"/>
</dbReference>